<organism evidence="1">
    <name type="scientific">marine sediment metagenome</name>
    <dbReference type="NCBI Taxonomy" id="412755"/>
    <lineage>
        <taxon>unclassified sequences</taxon>
        <taxon>metagenomes</taxon>
        <taxon>ecological metagenomes</taxon>
    </lineage>
</organism>
<gene>
    <name evidence="1" type="ORF">S12H4_62727</name>
</gene>
<feature type="non-terminal residue" evidence="1">
    <location>
        <position position="1"/>
    </location>
</feature>
<evidence type="ECO:0000313" key="1">
    <source>
        <dbReference type="EMBL" id="GAJ21075.1"/>
    </source>
</evidence>
<proteinExistence type="predicted"/>
<dbReference type="AlphaFoldDB" id="X1W0Z7"/>
<accession>X1W0Z7</accession>
<reference evidence="1" key="1">
    <citation type="journal article" date="2014" name="Front. Microbiol.">
        <title>High frequency of phylogenetically diverse reductive dehalogenase-homologous genes in deep subseafloor sedimentary metagenomes.</title>
        <authorList>
            <person name="Kawai M."/>
            <person name="Futagami T."/>
            <person name="Toyoda A."/>
            <person name="Takaki Y."/>
            <person name="Nishi S."/>
            <person name="Hori S."/>
            <person name="Arai W."/>
            <person name="Tsubouchi T."/>
            <person name="Morono Y."/>
            <person name="Uchiyama I."/>
            <person name="Ito T."/>
            <person name="Fujiyama A."/>
            <person name="Inagaki F."/>
            <person name="Takami H."/>
        </authorList>
    </citation>
    <scope>NUCLEOTIDE SEQUENCE</scope>
    <source>
        <strain evidence="1">Expedition CK06-06</strain>
    </source>
</reference>
<comment type="caution">
    <text evidence="1">The sequence shown here is derived from an EMBL/GenBank/DDBJ whole genome shotgun (WGS) entry which is preliminary data.</text>
</comment>
<dbReference type="EMBL" id="BARW01042228">
    <property type="protein sequence ID" value="GAJ21075.1"/>
    <property type="molecule type" value="Genomic_DNA"/>
</dbReference>
<name>X1W0Z7_9ZZZZ</name>
<sequence length="57" mass="6409">GEIVKAADDLAAFTEAYLSIENGINNEKLSRAKYYLKERYISKTIAGINFGEIYADF</sequence>
<protein>
    <submittedName>
        <fullName evidence="1">Uncharacterized protein</fullName>
    </submittedName>
</protein>